<evidence type="ECO:0000256" key="1">
    <source>
        <dbReference type="SAM" id="MobiDB-lite"/>
    </source>
</evidence>
<dbReference type="AlphaFoldDB" id="A0A933WAD1"/>
<accession>A0A933WAD1</accession>
<dbReference type="InterPro" id="IPR008757">
    <property type="entry name" value="Peptidase_M6-like_domain"/>
</dbReference>
<feature type="domain" description="Peptidase M6-like" evidence="2">
    <location>
        <begin position="72"/>
        <end position="274"/>
    </location>
</feature>
<name>A0A933WAD1_UNCEI</name>
<dbReference type="SUPFAM" id="SSF55486">
    <property type="entry name" value="Metalloproteases ('zincins'), catalytic domain"/>
    <property type="match status" value="1"/>
</dbReference>
<feature type="region of interest" description="Disordered" evidence="1">
    <location>
        <begin position="450"/>
        <end position="469"/>
    </location>
</feature>
<comment type="caution">
    <text evidence="3">The sequence shown here is derived from an EMBL/GenBank/DDBJ whole genome shotgun (WGS) entry which is preliminary data.</text>
</comment>
<proteinExistence type="predicted"/>
<evidence type="ECO:0000259" key="2">
    <source>
        <dbReference type="Pfam" id="PF05547"/>
    </source>
</evidence>
<dbReference type="PANTHER" id="PTHR41775:SF1">
    <property type="entry name" value="PEPTIDASE M6-LIKE DOMAIN-CONTAINING PROTEIN"/>
    <property type="match status" value="1"/>
</dbReference>
<dbReference type="NCBIfam" id="TIGR03296">
    <property type="entry name" value="M6dom_TIGR03296"/>
    <property type="match status" value="1"/>
</dbReference>
<dbReference type="GO" id="GO:0006508">
    <property type="term" value="P:proteolysis"/>
    <property type="evidence" value="ECO:0007669"/>
    <property type="project" value="InterPro"/>
</dbReference>
<dbReference type="PANTHER" id="PTHR41775">
    <property type="entry name" value="SECRETED PROTEIN-RELATED"/>
    <property type="match status" value="1"/>
</dbReference>
<dbReference type="Pfam" id="PF05547">
    <property type="entry name" value="Peptidase_M6"/>
    <property type="match status" value="1"/>
</dbReference>
<keyword evidence="3" id="KW-0645">Protease</keyword>
<reference evidence="3" key="1">
    <citation type="submission" date="2020-07" db="EMBL/GenBank/DDBJ databases">
        <title>Huge and variable diversity of episymbiotic CPR bacteria and DPANN archaea in groundwater ecosystems.</title>
        <authorList>
            <person name="He C.Y."/>
            <person name="Keren R."/>
            <person name="Whittaker M."/>
            <person name="Farag I.F."/>
            <person name="Doudna J."/>
            <person name="Cate J.H.D."/>
            <person name="Banfield J.F."/>
        </authorList>
    </citation>
    <scope>NUCLEOTIDE SEQUENCE</scope>
    <source>
        <strain evidence="3">NC_groundwater_1813_Pr3_B-0.1um_71_17</strain>
    </source>
</reference>
<organism evidence="3 4">
    <name type="scientific">Eiseniibacteriota bacterium</name>
    <dbReference type="NCBI Taxonomy" id="2212470"/>
    <lineage>
        <taxon>Bacteria</taxon>
        <taxon>Candidatus Eiseniibacteriota</taxon>
    </lineage>
</organism>
<dbReference type="GO" id="GO:0008237">
    <property type="term" value="F:metallopeptidase activity"/>
    <property type="evidence" value="ECO:0007669"/>
    <property type="project" value="UniProtKB-KW"/>
</dbReference>
<dbReference type="Proteomes" id="UP000696931">
    <property type="component" value="Unassembled WGS sequence"/>
</dbReference>
<keyword evidence="3" id="KW-0378">Hydrolase</keyword>
<protein>
    <submittedName>
        <fullName evidence="3">M6 family metalloprotease domain-containing protein</fullName>
    </submittedName>
</protein>
<keyword evidence="3" id="KW-0482">Metalloprotease</keyword>
<dbReference type="SUPFAM" id="SSF89372">
    <property type="entry name" value="Fucose-specific lectin"/>
    <property type="match status" value="2"/>
</dbReference>
<evidence type="ECO:0000313" key="4">
    <source>
        <dbReference type="Proteomes" id="UP000696931"/>
    </source>
</evidence>
<gene>
    <name evidence="3" type="ORF">HZA61_15560</name>
</gene>
<sequence length="906" mass="96150">MPPARSGGLPAPLSAARESGLLDVPVLPEFPTSAQANDWLVPVVLVGFTDSTLRWSAPQLQHALFDTTRSTATGSVVDYFDWASRGRARVRFEIVATVQLGHDLNYYANDRYGVDWLSTPNNDWGLVRDAVVAADPHVDWRRFDRDGDSYVDMIWVVHAGIGGEGASSMRSLWSITSRLSGGWSDGGVIETDELVPGSDRQHMRVDRFSILPELSMFVPGAISEIGVYCHEFGHALGLPDLYDTSQLGGSANVGPGNWSLMSTGAYGGDGHSPQYPSHPGAWPSLYLGWAEKVRPANDTLLTLAPLADGGGVVEVWFQGESSSEHFLLESRATSGFDHTLPAPGLIVSQVDDALIGIRLGSNRVNTGPTPGLRILEGDGDFDLATSWNHGDANDPLPGALGRTRLDDDTSPNLRSIGGAITQIALENIATVNGRTQVRLRVRAPGWRSVEEVPDPANAPVAGGSRGRTAVVTPQGTEYSVSSDSRGGSPQVLLRTRSLDGVWSEPQIVTQSPSAAFEPTIALLPNNDLALAWTDLRGGQFQIWYRARIGGWWTAERPLTSAPDGCVSPAIATDGRGRVFVAWIKLHNPRPSLQFLAFGWASPFGTPATASDTTDFPSAPAIAATPDGRAMVAWSDLAGTQPRVQFARWSPDSGLSPRLRLTSSAAYSQPACDLAAGADGTFHLVWQQQTSGLSEIHYQRRPTVGSPSPRDTVLAGSGDALQSPGIVTDPLGGVHLLFERTTPSGQQLNYKRWVAGRGWDKGASTLSGSEGSVSHATLTAITPGGVNVTYQSSDALGDHLVTRLRRLDGRAAADVPEPPAPTLARSALSIAPNPAFAGTVLRLRGAEFAPGAAADLLDAAGRRLATAHADGTGELRFGAEVTRALAPGLYFARPRAGGPAARLVVIR</sequence>
<dbReference type="EMBL" id="JACRIW010000112">
    <property type="protein sequence ID" value="MBI5170906.1"/>
    <property type="molecule type" value="Genomic_DNA"/>
</dbReference>
<evidence type="ECO:0000313" key="3">
    <source>
        <dbReference type="EMBL" id="MBI5170906.1"/>
    </source>
</evidence>